<dbReference type="PANTHER" id="PTHR10334">
    <property type="entry name" value="CYSTEINE-RICH SECRETORY PROTEIN-RELATED"/>
    <property type="match status" value="1"/>
</dbReference>
<evidence type="ECO:0000259" key="7">
    <source>
        <dbReference type="SMART" id="SM00198"/>
    </source>
</evidence>
<feature type="chain" id="PRO_5039933643" description="Venom allergen-1" evidence="6">
    <location>
        <begin position="23"/>
        <end position="278"/>
    </location>
</feature>
<dbReference type="SMART" id="SM00198">
    <property type="entry name" value="SCP"/>
    <property type="match status" value="1"/>
</dbReference>
<dbReference type="InterPro" id="IPR035940">
    <property type="entry name" value="CAP_sf"/>
</dbReference>
<dbReference type="InterPro" id="IPR034763">
    <property type="entry name" value="P14a_insect"/>
</dbReference>
<dbReference type="SUPFAM" id="SSF55797">
    <property type="entry name" value="PR-1-like"/>
    <property type="match status" value="1"/>
</dbReference>
<name>A0A9J6CLP7_POLVA</name>
<evidence type="ECO:0000256" key="4">
    <source>
        <dbReference type="ARBA" id="ARBA00022729"/>
    </source>
</evidence>
<comment type="similarity">
    <text evidence="2">Belongs to the CRISP family.</text>
</comment>
<evidence type="ECO:0000313" key="9">
    <source>
        <dbReference type="Proteomes" id="UP001107558"/>
    </source>
</evidence>
<reference evidence="8" key="1">
    <citation type="submission" date="2021-03" db="EMBL/GenBank/DDBJ databases">
        <title>Chromosome level genome of the anhydrobiotic midge Polypedilum vanderplanki.</title>
        <authorList>
            <person name="Yoshida Y."/>
            <person name="Kikawada T."/>
            <person name="Gusev O."/>
        </authorList>
    </citation>
    <scope>NUCLEOTIDE SEQUENCE</scope>
    <source>
        <strain evidence="8">NIAS01</strain>
        <tissue evidence="8">Whole body or cell culture</tissue>
    </source>
</reference>
<comment type="caution">
    <text evidence="8">The sequence shown here is derived from an EMBL/GenBank/DDBJ whole genome shotgun (WGS) entry which is preliminary data.</text>
</comment>
<proteinExistence type="inferred from homology"/>
<sequence>MSEIKFYLAVLIVGCLSKGFHAVSNLNSNEIISQNIYRFQNYDYCEPGLCASNKRHIACGNKGRFGHSCTNDAKVIEFNDYNKRLILHMHNAYRNEIAMGKTPGYETASRMGVLQWDDELAYLAELNAMSCEIEHDKCRNTRAYSFAGQNLAMGWLLDEHTIEWAIRNFTTEWYIEYQDANQGIIDKFSRPGGPPIGHFTLMVNDKQSKVGCGLVKFTKRMNNYNYKVHVMACNYSWTNIYTFPVYTKGSTASRCVTGKHYYYEGLCSDAEQIKGGFY</sequence>
<keyword evidence="4 6" id="KW-0732">Signal</keyword>
<dbReference type="FunFam" id="3.40.33.10:FF:000007">
    <property type="entry name" value="Venom allergen"/>
    <property type="match status" value="1"/>
</dbReference>
<dbReference type="Pfam" id="PF00188">
    <property type="entry name" value="CAP"/>
    <property type="match status" value="1"/>
</dbReference>
<dbReference type="InterPro" id="IPR014044">
    <property type="entry name" value="CAP_dom"/>
</dbReference>
<evidence type="ECO:0000313" key="8">
    <source>
        <dbReference type="EMBL" id="KAG5683169.1"/>
    </source>
</evidence>
<feature type="domain" description="SCP" evidence="7">
    <location>
        <begin position="81"/>
        <end position="242"/>
    </location>
</feature>
<keyword evidence="3" id="KW-0964">Secreted</keyword>
<dbReference type="OrthoDB" id="414826at2759"/>
<evidence type="ECO:0000256" key="3">
    <source>
        <dbReference type="ARBA" id="ARBA00022525"/>
    </source>
</evidence>
<protein>
    <recommendedName>
        <fullName evidence="5">Venom allergen-1</fullName>
    </recommendedName>
</protein>
<dbReference type="AlphaFoldDB" id="A0A9J6CLP7"/>
<evidence type="ECO:0000256" key="6">
    <source>
        <dbReference type="SAM" id="SignalP"/>
    </source>
</evidence>
<dbReference type="CDD" id="cd05380">
    <property type="entry name" value="CAP_euk"/>
    <property type="match status" value="1"/>
</dbReference>
<dbReference type="GO" id="GO:0005576">
    <property type="term" value="C:extracellular region"/>
    <property type="evidence" value="ECO:0007669"/>
    <property type="project" value="UniProtKB-SubCell"/>
</dbReference>
<dbReference type="PIRSF" id="PIRSF038921">
    <property type="entry name" value="P14a"/>
    <property type="match status" value="1"/>
</dbReference>
<organism evidence="8 9">
    <name type="scientific">Polypedilum vanderplanki</name>
    <name type="common">Sleeping chironomid midge</name>
    <dbReference type="NCBI Taxonomy" id="319348"/>
    <lineage>
        <taxon>Eukaryota</taxon>
        <taxon>Metazoa</taxon>
        <taxon>Ecdysozoa</taxon>
        <taxon>Arthropoda</taxon>
        <taxon>Hexapoda</taxon>
        <taxon>Insecta</taxon>
        <taxon>Pterygota</taxon>
        <taxon>Neoptera</taxon>
        <taxon>Endopterygota</taxon>
        <taxon>Diptera</taxon>
        <taxon>Nematocera</taxon>
        <taxon>Chironomoidea</taxon>
        <taxon>Chironomidae</taxon>
        <taxon>Chironominae</taxon>
        <taxon>Polypedilum</taxon>
        <taxon>Polypedilum</taxon>
    </lineage>
</organism>
<feature type="signal peptide" evidence="6">
    <location>
        <begin position="1"/>
        <end position="22"/>
    </location>
</feature>
<evidence type="ECO:0000256" key="2">
    <source>
        <dbReference type="ARBA" id="ARBA00009923"/>
    </source>
</evidence>
<evidence type="ECO:0000256" key="1">
    <source>
        <dbReference type="ARBA" id="ARBA00004613"/>
    </source>
</evidence>
<dbReference type="Gene3D" id="3.40.33.10">
    <property type="entry name" value="CAP"/>
    <property type="match status" value="1"/>
</dbReference>
<comment type="subcellular location">
    <subcellularLocation>
        <location evidence="1">Secreted</location>
    </subcellularLocation>
</comment>
<accession>A0A9J6CLP7</accession>
<dbReference type="EMBL" id="JADBJN010000001">
    <property type="protein sequence ID" value="KAG5683169.1"/>
    <property type="molecule type" value="Genomic_DNA"/>
</dbReference>
<keyword evidence="9" id="KW-1185">Reference proteome</keyword>
<evidence type="ECO:0000256" key="5">
    <source>
        <dbReference type="ARBA" id="ARBA00068306"/>
    </source>
</evidence>
<gene>
    <name evidence="8" type="ORF">PVAND_012466</name>
</gene>
<dbReference type="InterPro" id="IPR001283">
    <property type="entry name" value="CRISP-related"/>
</dbReference>
<dbReference type="Proteomes" id="UP001107558">
    <property type="component" value="Chromosome 1"/>
</dbReference>